<evidence type="ECO:0000313" key="2">
    <source>
        <dbReference type="Proteomes" id="UP000001918"/>
    </source>
</evidence>
<organism evidence="1 2">
    <name type="scientific">Thermomonospora curvata (strain ATCC 19995 / DSM 43183 / JCM 3096 / KCTC 9072 / NBRC 15933 / NCIMB 10081 / Henssen B9)</name>
    <dbReference type="NCBI Taxonomy" id="471852"/>
    <lineage>
        <taxon>Bacteria</taxon>
        <taxon>Bacillati</taxon>
        <taxon>Actinomycetota</taxon>
        <taxon>Actinomycetes</taxon>
        <taxon>Streptosporangiales</taxon>
        <taxon>Thermomonosporaceae</taxon>
        <taxon>Thermomonospora</taxon>
    </lineage>
</organism>
<dbReference type="KEGG" id="tcu:Tcur_1237"/>
<dbReference type="EMBL" id="CP001738">
    <property type="protein sequence ID" value="ACY96820.1"/>
    <property type="molecule type" value="Genomic_DNA"/>
</dbReference>
<dbReference type="SUPFAM" id="SSF56634">
    <property type="entry name" value="Heme-dependent catalase-like"/>
    <property type="match status" value="1"/>
</dbReference>
<keyword evidence="2" id="KW-1185">Reference proteome</keyword>
<gene>
    <name evidence="1" type="ordered locus">Tcur_1237</name>
</gene>
<dbReference type="STRING" id="471852.Tcur_1237"/>
<dbReference type="InterPro" id="IPR020835">
    <property type="entry name" value="Catalase_sf"/>
</dbReference>
<proteinExistence type="predicted"/>
<dbReference type="OrthoDB" id="3368165at2"/>
<accession>D1A9C4</accession>
<dbReference type="AlphaFoldDB" id="D1A9C4"/>
<dbReference type="RefSeq" id="WP_012851604.1">
    <property type="nucleotide sequence ID" value="NC_013510.1"/>
</dbReference>
<evidence type="ECO:0008006" key="3">
    <source>
        <dbReference type="Google" id="ProtNLM"/>
    </source>
</evidence>
<evidence type="ECO:0000313" key="1">
    <source>
        <dbReference type="EMBL" id="ACY96820.1"/>
    </source>
</evidence>
<dbReference type="HOGENOM" id="CLU_100171_0_0_11"/>
<protein>
    <recommendedName>
        <fullName evidence="3">Phosphodiesterase</fullName>
    </recommendedName>
</protein>
<dbReference type="GO" id="GO:0020037">
    <property type="term" value="F:heme binding"/>
    <property type="evidence" value="ECO:0007669"/>
    <property type="project" value="InterPro"/>
</dbReference>
<reference evidence="1 2" key="1">
    <citation type="journal article" date="2011" name="Stand. Genomic Sci.">
        <title>Complete genome sequence of Thermomonospora curvata type strain (B9).</title>
        <authorList>
            <person name="Chertkov O."/>
            <person name="Sikorski J."/>
            <person name="Nolan M."/>
            <person name="Lapidus A."/>
            <person name="Lucas S."/>
            <person name="Del Rio T.G."/>
            <person name="Tice H."/>
            <person name="Cheng J.F."/>
            <person name="Goodwin L."/>
            <person name="Pitluck S."/>
            <person name="Liolios K."/>
            <person name="Ivanova N."/>
            <person name="Mavromatis K."/>
            <person name="Mikhailova N."/>
            <person name="Ovchinnikova G."/>
            <person name="Pati A."/>
            <person name="Chen A."/>
            <person name="Palaniappan K."/>
            <person name="Djao O.D."/>
            <person name="Land M."/>
            <person name="Hauser L."/>
            <person name="Chang Y.J."/>
            <person name="Jeffries C.D."/>
            <person name="Brettin T."/>
            <person name="Han C."/>
            <person name="Detter J.C."/>
            <person name="Rohde M."/>
            <person name="Goker M."/>
            <person name="Woyke T."/>
            <person name="Bristow J."/>
            <person name="Eisen J.A."/>
            <person name="Markowitz V."/>
            <person name="Hugenholtz P."/>
            <person name="Klenk H.P."/>
            <person name="Kyrpides N.C."/>
        </authorList>
    </citation>
    <scope>NUCLEOTIDE SEQUENCE [LARGE SCALE GENOMIC DNA]</scope>
    <source>
        <strain evidence="2">ATCC 19995 / DSM 43183 / JCM 3096 / KCTC 9072 / NBRC 15933 / NCIMB 10081 / Henssen B9</strain>
    </source>
</reference>
<name>D1A9C4_THECD</name>
<sequence length="258" mass="27482">MSDVPLPGGSSPPAGTATIAKILAVPFGAAARLRHARAVHPRGRTYAATLRVTDTGLADLLGEERHVVVRLSKATATPGGFPDVLGVAFRVPADAGPVDLLLATTGSRPGLRHLLQVRRSFGDAVHTTLLPYSVHGRIRMLALLPATTRRISCDMATLDAAIATGPLPFTLATASLTGPWEPCGTLEIHTPLPDGSPDTDAFDPEINNLPALHPAGPLRRWRLLAYAASRHGRGQPFAVPRPAPRVRPINHRRPYAWK</sequence>
<dbReference type="Proteomes" id="UP000001918">
    <property type="component" value="Chromosome"/>
</dbReference>
<dbReference type="eggNOG" id="COG3832">
    <property type="taxonomic scope" value="Bacteria"/>
</dbReference>